<evidence type="ECO:0000313" key="1">
    <source>
        <dbReference type="EMBL" id="RCW67024.1"/>
    </source>
</evidence>
<dbReference type="EMBL" id="QPJJ01000008">
    <property type="protein sequence ID" value="RCW67024.1"/>
    <property type="molecule type" value="Genomic_DNA"/>
</dbReference>
<comment type="caution">
    <text evidence="1">The sequence shown here is derived from an EMBL/GenBank/DDBJ whole genome shotgun (WGS) entry which is preliminary data.</text>
</comment>
<gene>
    <name evidence="1" type="ORF">DFR57_108120</name>
</gene>
<dbReference type="AlphaFoldDB" id="A0A368XLW2"/>
<sequence>MFQYEEEAAIGEDREDLIQLLTMRFGSMPPNVLEAIYQLNEFETIERLILVAANAPTLKTFLEELQEGQGNFKIVGERFNPIEYIQKSGDENEK</sequence>
<dbReference type="Proteomes" id="UP000252585">
    <property type="component" value="Unassembled WGS sequence"/>
</dbReference>
<proteinExistence type="predicted"/>
<evidence type="ECO:0000313" key="2">
    <source>
        <dbReference type="Proteomes" id="UP000252585"/>
    </source>
</evidence>
<accession>A0A368XLW2</accession>
<reference evidence="1 2" key="1">
    <citation type="submission" date="2018-07" db="EMBL/GenBank/DDBJ databases">
        <title>Genomic Encyclopedia of Type Strains, Phase IV (KMG-IV): sequencing the most valuable type-strain genomes for metagenomic binning, comparative biology and taxonomic classification.</title>
        <authorList>
            <person name="Goeker M."/>
        </authorList>
    </citation>
    <scope>NUCLEOTIDE SEQUENCE [LARGE SCALE GENOMIC DNA]</scope>
    <source>
        <strain evidence="1 2">DSM 27696</strain>
    </source>
</reference>
<name>A0A368XLW2_9BACI</name>
<dbReference type="RefSeq" id="WP_114353170.1">
    <property type="nucleotide sequence ID" value="NZ_QPJJ01000008.1"/>
</dbReference>
<keyword evidence="2" id="KW-1185">Reference proteome</keyword>
<protein>
    <submittedName>
        <fullName evidence="1">Uncharacterized protein</fullName>
    </submittedName>
</protein>
<dbReference type="OrthoDB" id="2382411at2"/>
<organism evidence="1 2">
    <name type="scientific">Saliterribacillus persicus</name>
    <dbReference type="NCBI Taxonomy" id="930114"/>
    <lineage>
        <taxon>Bacteria</taxon>
        <taxon>Bacillati</taxon>
        <taxon>Bacillota</taxon>
        <taxon>Bacilli</taxon>
        <taxon>Bacillales</taxon>
        <taxon>Bacillaceae</taxon>
        <taxon>Saliterribacillus</taxon>
    </lineage>
</organism>